<feature type="region of interest" description="Disordered" evidence="1">
    <location>
        <begin position="25"/>
        <end position="47"/>
    </location>
</feature>
<proteinExistence type="predicted"/>
<comment type="caution">
    <text evidence="2">The sequence shown here is derived from an EMBL/GenBank/DDBJ whole genome shotgun (WGS) entry which is preliminary data.</text>
</comment>
<dbReference type="AlphaFoldDB" id="A0AAV8XFQ8"/>
<evidence type="ECO:0000313" key="3">
    <source>
        <dbReference type="Proteomes" id="UP001162162"/>
    </source>
</evidence>
<evidence type="ECO:0000256" key="1">
    <source>
        <dbReference type="SAM" id="MobiDB-lite"/>
    </source>
</evidence>
<name>A0AAV8XFQ8_9CUCU</name>
<evidence type="ECO:0000313" key="2">
    <source>
        <dbReference type="EMBL" id="KAJ8937786.1"/>
    </source>
</evidence>
<protein>
    <recommendedName>
        <fullName evidence="4">Mos1 transposase HTH domain-containing protein</fullName>
    </recommendedName>
</protein>
<dbReference type="Proteomes" id="UP001162162">
    <property type="component" value="Unassembled WGS sequence"/>
</dbReference>
<reference evidence="2" key="1">
    <citation type="journal article" date="2023" name="Insect Mol. Biol.">
        <title>Genome sequencing provides insights into the evolution of gene families encoding plant cell wall-degrading enzymes in longhorned beetles.</title>
        <authorList>
            <person name="Shin N.R."/>
            <person name="Okamura Y."/>
            <person name="Kirsch R."/>
            <person name="Pauchet Y."/>
        </authorList>
    </citation>
    <scope>NUCLEOTIDE SEQUENCE</scope>
    <source>
        <strain evidence="2">AMC_N1</strain>
    </source>
</reference>
<gene>
    <name evidence="2" type="ORF">NQ318_012266</name>
</gene>
<sequence>MLNEVYGNECLSRTQVFEWGKRFKEERETTEDDPLPGRPSTSKTDEKLLYLENPTFETPIGGTEDTQQRIVNKIEEINGTSWILQHIIDSVKIRAQTYGLELQINFGRLTTLPSAHQCLRFCEKKNEKKAPQHTRHMYKGITKQCGNNLLFSYFLYNDSRVEALLCDRKSVKYCKC</sequence>
<organism evidence="2 3">
    <name type="scientific">Aromia moschata</name>
    <dbReference type="NCBI Taxonomy" id="1265417"/>
    <lineage>
        <taxon>Eukaryota</taxon>
        <taxon>Metazoa</taxon>
        <taxon>Ecdysozoa</taxon>
        <taxon>Arthropoda</taxon>
        <taxon>Hexapoda</taxon>
        <taxon>Insecta</taxon>
        <taxon>Pterygota</taxon>
        <taxon>Neoptera</taxon>
        <taxon>Endopterygota</taxon>
        <taxon>Coleoptera</taxon>
        <taxon>Polyphaga</taxon>
        <taxon>Cucujiformia</taxon>
        <taxon>Chrysomeloidea</taxon>
        <taxon>Cerambycidae</taxon>
        <taxon>Cerambycinae</taxon>
        <taxon>Callichromatini</taxon>
        <taxon>Aromia</taxon>
    </lineage>
</organism>
<dbReference type="EMBL" id="JAPWTK010000618">
    <property type="protein sequence ID" value="KAJ8937786.1"/>
    <property type="molecule type" value="Genomic_DNA"/>
</dbReference>
<evidence type="ECO:0008006" key="4">
    <source>
        <dbReference type="Google" id="ProtNLM"/>
    </source>
</evidence>
<accession>A0AAV8XFQ8</accession>
<keyword evidence="3" id="KW-1185">Reference proteome</keyword>